<gene>
    <name evidence="2" type="ORF">WIX40_22775</name>
</gene>
<dbReference type="RefSeq" id="WP_182506640.1">
    <property type="nucleotide sequence ID" value="NZ_JBBHKQ010000003.1"/>
</dbReference>
<dbReference type="Proteomes" id="UP001362311">
    <property type="component" value="Unassembled WGS sequence"/>
</dbReference>
<sequence length="202" mass="22157">MKRTIAIAMSSCMLATAAIAAPAINKDYIKSLASPGKTVLVIEYYDGDGKVTARKGFASASGYKATSPTEFRVDDKTVLNLYGLESCKGEMVNRKDDYAGSCADYAQQQLQIMLQSPKVLFCRAFVSEERAPKQNVTCYGYYNYPGSLDTVDMLEEQMLSLGALRIAKTKDGKLERPDLVKAQKIGEDGSYGMWADPRVKGQ</sequence>
<keyword evidence="1" id="KW-0732">Signal</keyword>
<dbReference type="AlphaFoldDB" id="A0ABD5K1M7"/>
<evidence type="ECO:0000256" key="1">
    <source>
        <dbReference type="SAM" id="SignalP"/>
    </source>
</evidence>
<accession>A0ABD5K1M7</accession>
<dbReference type="EMBL" id="JBBHKQ010000003">
    <property type="protein sequence ID" value="MEJ5902909.1"/>
    <property type="molecule type" value="Genomic_DNA"/>
</dbReference>
<evidence type="ECO:0000313" key="3">
    <source>
        <dbReference type="Proteomes" id="UP001362311"/>
    </source>
</evidence>
<protein>
    <submittedName>
        <fullName evidence="2">Uncharacterized protein</fullName>
    </submittedName>
</protein>
<proteinExistence type="predicted"/>
<comment type="caution">
    <text evidence="2">The sequence shown here is derived from an EMBL/GenBank/DDBJ whole genome shotgun (WGS) entry which is preliminary data.</text>
</comment>
<name>A0ABD5K1M7_9HYPH</name>
<feature type="chain" id="PRO_5044823208" evidence="1">
    <location>
        <begin position="21"/>
        <end position="202"/>
    </location>
</feature>
<organism evidence="2 3">
    <name type="scientific">Ochrobactrum teleogrylli</name>
    <dbReference type="NCBI Taxonomy" id="2479765"/>
    <lineage>
        <taxon>Bacteria</taxon>
        <taxon>Pseudomonadati</taxon>
        <taxon>Pseudomonadota</taxon>
        <taxon>Alphaproteobacteria</taxon>
        <taxon>Hyphomicrobiales</taxon>
        <taxon>Brucellaceae</taxon>
        <taxon>Brucella/Ochrobactrum group</taxon>
        <taxon>Ochrobactrum</taxon>
    </lineage>
</organism>
<reference evidence="2 3" key="1">
    <citation type="submission" date="2024-03" db="EMBL/GenBank/DDBJ databases">
        <title>Reference genomes for the five species model microbial community.</title>
        <authorList>
            <person name="Padfield D."/>
        </authorList>
    </citation>
    <scope>NUCLEOTIDE SEQUENCE [LARGE SCALE GENOMIC DNA]</scope>
    <source>
        <strain evidence="2 3">AB1</strain>
    </source>
</reference>
<feature type="signal peptide" evidence="1">
    <location>
        <begin position="1"/>
        <end position="20"/>
    </location>
</feature>
<evidence type="ECO:0000313" key="2">
    <source>
        <dbReference type="EMBL" id="MEJ5902909.1"/>
    </source>
</evidence>